<dbReference type="Proteomes" id="UP000005426">
    <property type="component" value="Unassembled WGS sequence"/>
</dbReference>
<organism evidence="1 2">
    <name type="scientific">Hypocrea atroviridis (strain ATCC 20476 / IMI 206040)</name>
    <name type="common">Trichoderma atroviride</name>
    <dbReference type="NCBI Taxonomy" id="452589"/>
    <lineage>
        <taxon>Eukaryota</taxon>
        <taxon>Fungi</taxon>
        <taxon>Dikarya</taxon>
        <taxon>Ascomycota</taxon>
        <taxon>Pezizomycotina</taxon>
        <taxon>Sordariomycetes</taxon>
        <taxon>Hypocreomycetidae</taxon>
        <taxon>Hypocreales</taxon>
        <taxon>Hypocreaceae</taxon>
        <taxon>Trichoderma</taxon>
    </lineage>
</organism>
<proteinExistence type="predicted"/>
<sequence>MAPRDPIPTFILCPDFNIPPPPLGQLQLGSVLGDLGIQGVLNPINRGDEIQVSESSLVPADGPLEKAGFTRHLEDLHHGKSSIWARILNEDILGAKFFGKRTGNETLTRRIQKQTLESPTVSSFVDQLRHKKRIYLITGLIWTEGARLSKVQHQQGTISSELAVPEPLSSTSIGLEGSYSHGSTISCGFSSSSPFILGFRVKKIWWDRHGKWHEKERTAGCTLSYGSHRDGSVMDGIRYADDEVDSAEDQTFVDETLFGETDPITWIIRR</sequence>
<dbReference type="EMBL" id="ABDG02000021">
    <property type="protein sequence ID" value="EHK46963.1"/>
    <property type="molecule type" value="Genomic_DNA"/>
</dbReference>
<evidence type="ECO:0000313" key="2">
    <source>
        <dbReference type="Proteomes" id="UP000005426"/>
    </source>
</evidence>
<protein>
    <submittedName>
        <fullName evidence="1">Uncharacterized protein</fullName>
    </submittedName>
</protein>
<name>G9NQZ3_HYPAI</name>
<dbReference type="STRING" id="452589.G9NQZ3"/>
<reference evidence="1 2" key="1">
    <citation type="journal article" date="2011" name="Genome Biol.">
        <title>Comparative genome sequence analysis underscores mycoparasitism as the ancestral life style of Trichoderma.</title>
        <authorList>
            <person name="Kubicek C.P."/>
            <person name="Herrera-Estrella A."/>
            <person name="Seidl-Seiboth V."/>
            <person name="Martinez D.A."/>
            <person name="Druzhinina I.S."/>
            <person name="Thon M."/>
            <person name="Zeilinger S."/>
            <person name="Casas-Flores S."/>
            <person name="Horwitz B.A."/>
            <person name="Mukherjee P.K."/>
            <person name="Mukherjee M."/>
            <person name="Kredics L."/>
            <person name="Alcaraz L.D."/>
            <person name="Aerts A."/>
            <person name="Antal Z."/>
            <person name="Atanasova L."/>
            <person name="Cervantes-Badillo M.G."/>
            <person name="Challacombe J."/>
            <person name="Chertkov O."/>
            <person name="McCluskey K."/>
            <person name="Coulpier F."/>
            <person name="Deshpande N."/>
            <person name="von Doehren H."/>
            <person name="Ebbole D.J."/>
            <person name="Esquivel-Naranjo E.U."/>
            <person name="Fekete E."/>
            <person name="Flipphi M."/>
            <person name="Glaser F."/>
            <person name="Gomez-Rodriguez E.Y."/>
            <person name="Gruber S."/>
            <person name="Han C."/>
            <person name="Henrissat B."/>
            <person name="Hermosa R."/>
            <person name="Hernandez-Onate M."/>
            <person name="Karaffa L."/>
            <person name="Kosti I."/>
            <person name="Le Crom S."/>
            <person name="Lindquist E."/>
            <person name="Lucas S."/>
            <person name="Luebeck M."/>
            <person name="Luebeck P.S."/>
            <person name="Margeot A."/>
            <person name="Metz B."/>
            <person name="Misra M."/>
            <person name="Nevalainen H."/>
            <person name="Omann M."/>
            <person name="Packer N."/>
            <person name="Perrone G."/>
            <person name="Uresti-Rivera E.E."/>
            <person name="Salamov A."/>
            <person name="Schmoll M."/>
            <person name="Seiboth B."/>
            <person name="Shapiro H."/>
            <person name="Sukno S."/>
            <person name="Tamayo-Ramos J.A."/>
            <person name="Tisch D."/>
            <person name="Wiest A."/>
            <person name="Wilkinson H.H."/>
            <person name="Zhang M."/>
            <person name="Coutinho P.M."/>
            <person name="Kenerley C.M."/>
            <person name="Monte E."/>
            <person name="Baker S.E."/>
            <person name="Grigoriev I.V."/>
        </authorList>
    </citation>
    <scope>NUCLEOTIDE SEQUENCE [LARGE SCALE GENOMIC DNA]</scope>
    <source>
        <strain evidence="2">ATCC 20476 / IMI 206040</strain>
    </source>
</reference>
<keyword evidence="2" id="KW-1185">Reference proteome</keyword>
<dbReference type="OrthoDB" id="4500473at2759"/>
<gene>
    <name evidence="1" type="ORF">TRIATDRAFT_263405</name>
</gene>
<evidence type="ECO:0000313" key="1">
    <source>
        <dbReference type="EMBL" id="EHK46963.1"/>
    </source>
</evidence>
<dbReference type="AlphaFoldDB" id="G9NQZ3"/>
<accession>G9NQZ3</accession>
<comment type="caution">
    <text evidence="1">The sequence shown here is derived from an EMBL/GenBank/DDBJ whole genome shotgun (WGS) entry which is preliminary data.</text>
</comment>
<dbReference type="HOGENOM" id="CLU_057547_1_0_1"/>